<organism evidence="6 7">
    <name type="scientific">Candidatus Phytoplasma meliae</name>
    <dbReference type="NCBI Taxonomy" id="1848402"/>
    <lineage>
        <taxon>Bacteria</taxon>
        <taxon>Bacillati</taxon>
        <taxon>Mycoplasmatota</taxon>
        <taxon>Mollicutes</taxon>
        <taxon>Acholeplasmatales</taxon>
        <taxon>Acholeplasmataceae</taxon>
        <taxon>Candidatus Phytoplasma</taxon>
        <taxon>16SrXIII (Mexican periwinkle virescence group)</taxon>
    </lineage>
</organism>
<dbReference type="NCBIfam" id="TIGR03181">
    <property type="entry name" value="PDH_E1_alph_x"/>
    <property type="match status" value="1"/>
</dbReference>
<proteinExistence type="predicted"/>
<dbReference type="Proteomes" id="UP001195571">
    <property type="component" value="Unassembled WGS sequence"/>
</dbReference>
<evidence type="ECO:0000256" key="1">
    <source>
        <dbReference type="ARBA" id="ARBA00001964"/>
    </source>
</evidence>
<keyword evidence="2 4" id="KW-0560">Oxidoreductase</keyword>
<keyword evidence="7" id="KW-1185">Reference proteome</keyword>
<dbReference type="Gene3D" id="3.40.50.970">
    <property type="match status" value="1"/>
</dbReference>
<dbReference type="PANTHER" id="PTHR43380:SF1">
    <property type="entry name" value="2-OXOISOVALERATE DEHYDROGENASE SUBUNIT ALPHA, MITOCHONDRIAL"/>
    <property type="match status" value="1"/>
</dbReference>
<comment type="caution">
    <text evidence="6">The sequence shown here is derived from an EMBL/GenBank/DDBJ whole genome shotgun (WGS) entry which is preliminary data.</text>
</comment>
<comment type="function">
    <text evidence="4">The pyruvate dehydrogenase complex catalyzes the overall conversion of pyruvate to acetyl-CoA and CO(2). It contains multiple copies of three enzymatic components: pyruvate dehydrogenase (E1), dihydrolipoamide acetyltransferase (E2) and lipoamide dehydrogenase (E3).</text>
</comment>
<keyword evidence="3 4" id="KW-0786">Thiamine pyrophosphate</keyword>
<comment type="catalytic activity">
    <reaction evidence="4">
        <text>N(6)-[(R)-lipoyl]-L-lysyl-[protein] + pyruvate + H(+) = N(6)-[(R)-S(8)-acetyldihydrolipoyl]-L-lysyl-[protein] + CO2</text>
        <dbReference type="Rhea" id="RHEA:19189"/>
        <dbReference type="Rhea" id="RHEA-COMP:10474"/>
        <dbReference type="Rhea" id="RHEA-COMP:10478"/>
        <dbReference type="ChEBI" id="CHEBI:15361"/>
        <dbReference type="ChEBI" id="CHEBI:15378"/>
        <dbReference type="ChEBI" id="CHEBI:16526"/>
        <dbReference type="ChEBI" id="CHEBI:83099"/>
        <dbReference type="ChEBI" id="CHEBI:83111"/>
        <dbReference type="EC" id="1.2.4.1"/>
    </reaction>
</comment>
<dbReference type="Pfam" id="PF00676">
    <property type="entry name" value="E1_dh"/>
    <property type="match status" value="1"/>
</dbReference>
<name>A0ABS5CYQ0_9MOLU</name>
<dbReference type="CDD" id="cd02000">
    <property type="entry name" value="TPP_E1_PDC_ADC_BCADC"/>
    <property type="match status" value="1"/>
</dbReference>
<evidence type="ECO:0000256" key="2">
    <source>
        <dbReference type="ARBA" id="ARBA00023002"/>
    </source>
</evidence>
<evidence type="ECO:0000256" key="4">
    <source>
        <dbReference type="RuleBase" id="RU366007"/>
    </source>
</evidence>
<sequence length="365" mass="41115">MLTNVYDPLKEKQLQILDPQGNIVKPELEPKITKDTLLKMYQTMVLGRQADLAALKYQRQGRMGNYLLNSGQEASQVGAAAALEPQDWVSPYYRDAGIYLYRGVSLEQFYLYWYGNEKGSQIDPKLRLLPVNIIIGSSINLGAGLAFASKYQNKKEVTIATIGDGGTAHEEFNAGLNYAAVFQVPLVVLIQNNQYSISNPRKNVSKAKTLAQKCYAFGIPGMQVDGNDVLAVYVAVKEAVTRAREGQGPILIENIAYRLEAHSTNDNASVYRSKEEEMEWRKKDPIVRFQAYLIKKGYLSLEQVKEIEEKAKQEIVDAHQKVEQHGSLIDVKDVFQYTYETMTPQLEEQLEECQAFLKAQGKEGK</sequence>
<dbReference type="InterPro" id="IPR050771">
    <property type="entry name" value="Alpha-ketoacid_DH_E1_comp"/>
</dbReference>
<dbReference type="InterPro" id="IPR029061">
    <property type="entry name" value="THDP-binding"/>
</dbReference>
<dbReference type="PANTHER" id="PTHR43380">
    <property type="entry name" value="2-OXOISOVALERATE DEHYDROGENASE SUBUNIT ALPHA, MITOCHONDRIAL"/>
    <property type="match status" value="1"/>
</dbReference>
<evidence type="ECO:0000259" key="5">
    <source>
        <dbReference type="Pfam" id="PF00676"/>
    </source>
</evidence>
<evidence type="ECO:0000313" key="6">
    <source>
        <dbReference type="EMBL" id="MBP5836100.1"/>
    </source>
</evidence>
<dbReference type="InterPro" id="IPR001017">
    <property type="entry name" value="DH_E1"/>
</dbReference>
<protein>
    <recommendedName>
        <fullName evidence="4">Pyruvate dehydrogenase E1 component subunit alpha</fullName>
        <ecNumber evidence="4">1.2.4.1</ecNumber>
    </recommendedName>
</protein>
<accession>A0ABS5CYQ0</accession>
<dbReference type="RefSeq" id="WP_203552365.1">
    <property type="nucleotide sequence ID" value="NZ_JACAOD020000012.1"/>
</dbReference>
<comment type="subunit">
    <text evidence="4">Heterodimer of an alpha and a beta chain.</text>
</comment>
<reference evidence="6" key="1">
    <citation type="submission" date="2021-04" db="EMBL/GenBank/DDBJ databases">
        <title>Genomic features of Candidatus Phytoplasma meliae isolate ChTYXIII (1SrXIII-G).</title>
        <authorList>
            <person name="Fernandez F.D."/>
            <person name="Conci L.R."/>
        </authorList>
    </citation>
    <scope>NUCLEOTIDE SEQUENCE [LARGE SCALE GENOMIC DNA]</scope>
    <source>
        <strain evidence="6">ChTYXIII-Mo</strain>
    </source>
</reference>
<gene>
    <name evidence="6" type="primary">pdhA</name>
    <name evidence="6" type="ORF">CHTY_002565</name>
</gene>
<evidence type="ECO:0000256" key="3">
    <source>
        <dbReference type="ARBA" id="ARBA00023052"/>
    </source>
</evidence>
<dbReference type="InterPro" id="IPR017596">
    <property type="entry name" value="PdhA/BkdA"/>
</dbReference>
<dbReference type="SUPFAM" id="SSF52518">
    <property type="entry name" value="Thiamin diphosphate-binding fold (THDP-binding)"/>
    <property type="match status" value="1"/>
</dbReference>
<dbReference type="EC" id="1.2.4.1" evidence="4"/>
<feature type="domain" description="Dehydrogenase E1 component" evidence="5">
    <location>
        <begin position="41"/>
        <end position="326"/>
    </location>
</feature>
<evidence type="ECO:0000313" key="7">
    <source>
        <dbReference type="Proteomes" id="UP001195571"/>
    </source>
</evidence>
<comment type="cofactor">
    <cofactor evidence="1 4">
        <name>thiamine diphosphate</name>
        <dbReference type="ChEBI" id="CHEBI:58937"/>
    </cofactor>
</comment>
<keyword evidence="4 6" id="KW-0670">Pyruvate</keyword>
<dbReference type="EMBL" id="JACAOD020000012">
    <property type="protein sequence ID" value="MBP5836100.1"/>
    <property type="molecule type" value="Genomic_DNA"/>
</dbReference>